<proteinExistence type="predicted"/>
<organism evidence="1 2">
    <name type="scientific">Saccharibacillus sacchari</name>
    <dbReference type="NCBI Taxonomy" id="456493"/>
    <lineage>
        <taxon>Bacteria</taxon>
        <taxon>Bacillati</taxon>
        <taxon>Bacillota</taxon>
        <taxon>Bacilli</taxon>
        <taxon>Bacillales</taxon>
        <taxon>Paenibacillaceae</taxon>
        <taxon>Saccharibacillus</taxon>
    </lineage>
</organism>
<sequence length="488" mass="52993">MENKIVQITQGHIQGISANGIVSWKGIPYAKPPVGEWRFQAPQPPEGWEGVREAFAFGPICPQAKPDEMFSFGAEAPVMSEDCLYLNVWAPEQIEHPLPVMVWIHGGAFMAGSSNIPLYDGTQMALRGDCVIVTINYRLGPLGFLHLSPLGEGFDSNPGLSDQVLALEWVQRNIAAFGGDPDNVTVFGESAGSMSIASLLAMPAAKGLFHRAAMQSGGAQSLPAIQAESIAAAYLRRLGVDGGNLEKLKAFPAEMLLSAAAGLQTENEEFPAMPFQPVVEPATLPIEPLQAISEGNAANIALIIGTNREEGAMFFRDESQRLEPDELARTLRAITGLDDVENWIGQYPADIEGQAALMTDLYFWRSALKLAEAQSAHAPVWMYRFDWSLPGHPFFGKAAHAAEIPFVFGNLVLLPRMGVRVEPSMQNLADAMRGAWQSFAVTGDPSTALLPWAAYDTDERTTMIFGTAILPEHDPEREKRETLFGGES</sequence>
<evidence type="ECO:0000313" key="2">
    <source>
        <dbReference type="Proteomes" id="UP001380953"/>
    </source>
</evidence>
<comment type="caution">
    <text evidence="1">The sequence shown here is derived from an EMBL/GenBank/DDBJ whole genome shotgun (WGS) entry which is preliminary data.</text>
</comment>
<protein>
    <submittedName>
        <fullName evidence="1">Carboxylesterase/lipase family protein</fullName>
    </submittedName>
</protein>
<reference evidence="1" key="1">
    <citation type="submission" date="2024-03" db="EMBL/GenBank/DDBJ databases">
        <title>Whole genome sequecning of epiphytes from Marcgravia umbellata leaves.</title>
        <authorList>
            <person name="Kumar G."/>
            <person name="Savka M.A."/>
        </authorList>
    </citation>
    <scope>NUCLEOTIDE SEQUENCE</scope>
    <source>
        <strain evidence="1">RIT_BL5</strain>
    </source>
</reference>
<gene>
    <name evidence="1" type="ORF">WKI47_22940</name>
</gene>
<dbReference type="Proteomes" id="UP001380953">
    <property type="component" value="Unassembled WGS sequence"/>
</dbReference>
<keyword evidence="2" id="KW-1185">Reference proteome</keyword>
<evidence type="ECO:0000313" key="1">
    <source>
        <dbReference type="EMBL" id="MEJ8306773.1"/>
    </source>
</evidence>
<dbReference type="EMBL" id="JBBKAR010000056">
    <property type="protein sequence ID" value="MEJ8306773.1"/>
    <property type="molecule type" value="Genomic_DNA"/>
</dbReference>
<accession>A0ACC6PIP6</accession>
<name>A0ACC6PIP6_9BACL</name>